<protein>
    <submittedName>
        <fullName evidence="3">Uncharacterized protein</fullName>
    </submittedName>
</protein>
<proteinExistence type="predicted"/>
<name>A0AAV4EB91_9GAST</name>
<evidence type="ECO:0000256" key="2">
    <source>
        <dbReference type="SAM" id="Phobius"/>
    </source>
</evidence>
<feature type="region of interest" description="Disordered" evidence="1">
    <location>
        <begin position="333"/>
        <end position="488"/>
    </location>
</feature>
<sequence length="488" mass="54627">MILALQDFTYLASSLFLLTGYVFYFTGIVCPSWRAEIGYVYGLWVRCDRGVCIHFVTGLNHYLVLVRGAMMLGLIFLTTAVICLLTEMSLKRWMRRSSRRRKHLARLGHVISLSAGFGELFSAIGLAFYGYRTVLTNHKYPVLLWGVASTGVGVLLCLIASILRTMGPLRFWGQGLCCMAPPSGRRYKYNPKFSTLEARGYPKQLIVRDVGGVTSCCASQWSDECSSSTARSYFSSGALGESSDSRHYCHYEELSFPDLSDMPPPPPELLDQPAPQHPPLLFHMQPVVPYTDEESIVHRSQPLLHAFSTEGASGACLATATVCCHQPLIAGSSSTWHPQQIHHQQRPPRHDQIHQHEHQQQQIHTIDRYPYSTPIPQSSPHPAARQSLHHSTQPKAMPRRVRKQGAPPRISHAQSSRRPSGQSSRRPSGESSRCPSGESSRRPSVQSNRRQMHQPSGSASSMKSMSNDSPQIHRYQIMSVSSPQRHYN</sequence>
<evidence type="ECO:0000313" key="4">
    <source>
        <dbReference type="Proteomes" id="UP000762676"/>
    </source>
</evidence>
<reference evidence="3 4" key="1">
    <citation type="journal article" date="2021" name="Elife">
        <title>Chloroplast acquisition without the gene transfer in kleptoplastic sea slugs, Plakobranchus ocellatus.</title>
        <authorList>
            <person name="Maeda T."/>
            <person name="Takahashi S."/>
            <person name="Yoshida T."/>
            <person name="Shimamura S."/>
            <person name="Takaki Y."/>
            <person name="Nagai Y."/>
            <person name="Toyoda A."/>
            <person name="Suzuki Y."/>
            <person name="Arimoto A."/>
            <person name="Ishii H."/>
            <person name="Satoh N."/>
            <person name="Nishiyama T."/>
            <person name="Hasebe M."/>
            <person name="Maruyama T."/>
            <person name="Minagawa J."/>
            <person name="Obokata J."/>
            <person name="Shigenobu S."/>
        </authorList>
    </citation>
    <scope>NUCLEOTIDE SEQUENCE [LARGE SCALE GENOMIC DNA]</scope>
</reference>
<dbReference type="Proteomes" id="UP000762676">
    <property type="component" value="Unassembled WGS sequence"/>
</dbReference>
<feature type="transmembrane region" description="Helical" evidence="2">
    <location>
        <begin position="143"/>
        <end position="163"/>
    </location>
</feature>
<evidence type="ECO:0000256" key="1">
    <source>
        <dbReference type="SAM" id="MobiDB-lite"/>
    </source>
</evidence>
<accession>A0AAV4EB91</accession>
<comment type="caution">
    <text evidence="3">The sequence shown here is derived from an EMBL/GenBank/DDBJ whole genome shotgun (WGS) entry which is preliminary data.</text>
</comment>
<feature type="compositionally biased region" description="Basic and acidic residues" evidence="1">
    <location>
        <begin position="348"/>
        <end position="359"/>
    </location>
</feature>
<gene>
    <name evidence="3" type="ORF">ElyMa_000017200</name>
</gene>
<dbReference type="AlphaFoldDB" id="A0AAV4EB91"/>
<keyword evidence="2" id="KW-0472">Membrane</keyword>
<feature type="compositionally biased region" description="Polar residues" evidence="1">
    <location>
        <begin position="478"/>
        <end position="488"/>
    </location>
</feature>
<feature type="transmembrane region" description="Helical" evidence="2">
    <location>
        <begin position="12"/>
        <end position="34"/>
    </location>
</feature>
<keyword evidence="2" id="KW-0812">Transmembrane</keyword>
<feature type="compositionally biased region" description="Low complexity" evidence="1">
    <location>
        <begin position="414"/>
        <end position="444"/>
    </location>
</feature>
<feature type="transmembrane region" description="Helical" evidence="2">
    <location>
        <begin position="107"/>
        <end position="131"/>
    </location>
</feature>
<dbReference type="Gene3D" id="1.20.140.150">
    <property type="match status" value="1"/>
</dbReference>
<dbReference type="EMBL" id="BMAT01000032">
    <property type="protein sequence ID" value="GFR58019.1"/>
    <property type="molecule type" value="Genomic_DNA"/>
</dbReference>
<feature type="compositionally biased region" description="Low complexity" evidence="1">
    <location>
        <begin position="456"/>
        <end position="469"/>
    </location>
</feature>
<organism evidence="3 4">
    <name type="scientific">Elysia marginata</name>
    <dbReference type="NCBI Taxonomy" id="1093978"/>
    <lineage>
        <taxon>Eukaryota</taxon>
        <taxon>Metazoa</taxon>
        <taxon>Spiralia</taxon>
        <taxon>Lophotrochozoa</taxon>
        <taxon>Mollusca</taxon>
        <taxon>Gastropoda</taxon>
        <taxon>Heterobranchia</taxon>
        <taxon>Euthyneura</taxon>
        <taxon>Panpulmonata</taxon>
        <taxon>Sacoglossa</taxon>
        <taxon>Placobranchoidea</taxon>
        <taxon>Plakobranchidae</taxon>
        <taxon>Elysia</taxon>
    </lineage>
</organism>
<evidence type="ECO:0000313" key="3">
    <source>
        <dbReference type="EMBL" id="GFR58019.1"/>
    </source>
</evidence>
<feature type="transmembrane region" description="Helical" evidence="2">
    <location>
        <begin position="64"/>
        <end position="86"/>
    </location>
</feature>
<feature type="compositionally biased region" description="Polar residues" evidence="1">
    <location>
        <begin position="445"/>
        <end position="455"/>
    </location>
</feature>
<keyword evidence="2" id="KW-1133">Transmembrane helix</keyword>
<keyword evidence="4" id="KW-1185">Reference proteome</keyword>